<evidence type="ECO:0000256" key="1">
    <source>
        <dbReference type="SAM" id="MobiDB-lite"/>
    </source>
</evidence>
<proteinExistence type="predicted"/>
<evidence type="ECO:0000313" key="3">
    <source>
        <dbReference type="Proteomes" id="UP001231124"/>
    </source>
</evidence>
<accession>A0ABU0HYX1</accession>
<name>A0ABU0HYX1_9HYPH</name>
<protein>
    <submittedName>
        <fullName evidence="2">Uncharacterized protein</fullName>
    </submittedName>
</protein>
<gene>
    <name evidence="2" type="ORF">QO012_001548</name>
</gene>
<comment type="caution">
    <text evidence="2">The sequence shown here is derived from an EMBL/GenBank/DDBJ whole genome shotgun (WGS) entry which is preliminary data.</text>
</comment>
<dbReference type="Proteomes" id="UP001231124">
    <property type="component" value="Unassembled WGS sequence"/>
</dbReference>
<dbReference type="RefSeq" id="WP_238207663.1">
    <property type="nucleotide sequence ID" value="NZ_BPQE01000036.1"/>
</dbReference>
<sequence length="105" mass="11081">MGTSTVKKVVTAREGCSYGTPASRRHRGLPGRRSMGRSAPPRSTPRIVPTVGVAVGAFAARHEVELELDPGFDDLDGLDGQVDAIFSLSRREAVGTRFADDGDAA</sequence>
<dbReference type="EMBL" id="JAUSVP010000003">
    <property type="protein sequence ID" value="MDQ0447057.1"/>
    <property type="molecule type" value="Genomic_DNA"/>
</dbReference>
<organism evidence="2 3">
    <name type="scientific">Methylobacterium aerolatum</name>
    <dbReference type="NCBI Taxonomy" id="418708"/>
    <lineage>
        <taxon>Bacteria</taxon>
        <taxon>Pseudomonadati</taxon>
        <taxon>Pseudomonadota</taxon>
        <taxon>Alphaproteobacteria</taxon>
        <taxon>Hyphomicrobiales</taxon>
        <taxon>Methylobacteriaceae</taxon>
        <taxon>Methylobacterium</taxon>
    </lineage>
</organism>
<reference evidence="2 3" key="1">
    <citation type="submission" date="2023-07" db="EMBL/GenBank/DDBJ databases">
        <title>Genomic Encyclopedia of Type Strains, Phase IV (KMG-IV): sequencing the most valuable type-strain genomes for metagenomic binning, comparative biology and taxonomic classification.</title>
        <authorList>
            <person name="Goeker M."/>
        </authorList>
    </citation>
    <scope>NUCLEOTIDE SEQUENCE [LARGE SCALE GENOMIC DNA]</scope>
    <source>
        <strain evidence="2 3">DSM 19013</strain>
    </source>
</reference>
<keyword evidence="3" id="KW-1185">Reference proteome</keyword>
<evidence type="ECO:0000313" key="2">
    <source>
        <dbReference type="EMBL" id="MDQ0447057.1"/>
    </source>
</evidence>
<feature type="region of interest" description="Disordered" evidence="1">
    <location>
        <begin position="16"/>
        <end position="47"/>
    </location>
</feature>